<feature type="non-terminal residue" evidence="6">
    <location>
        <position position="174"/>
    </location>
</feature>
<evidence type="ECO:0000256" key="4">
    <source>
        <dbReference type="ARBA" id="ARBA00022884"/>
    </source>
</evidence>
<protein>
    <submittedName>
        <fullName evidence="6">Polyribonucleotide nucleotidyltransferase</fullName>
    </submittedName>
</protein>
<comment type="caution">
    <text evidence="6">The sequence shown here is derived from an EMBL/GenBank/DDBJ whole genome shotgun (WGS) entry which is preliminary data.</text>
</comment>
<dbReference type="GO" id="GO:0005829">
    <property type="term" value="C:cytosol"/>
    <property type="evidence" value="ECO:0007669"/>
    <property type="project" value="TreeGrafter"/>
</dbReference>
<reference evidence="6" key="1">
    <citation type="submission" date="2013-08" db="EMBL/GenBank/DDBJ databases">
        <authorList>
            <person name="Mendez C."/>
            <person name="Richter M."/>
            <person name="Ferrer M."/>
            <person name="Sanchez J."/>
        </authorList>
    </citation>
    <scope>NUCLEOTIDE SEQUENCE</scope>
</reference>
<keyword evidence="3" id="KW-0460">Magnesium</keyword>
<dbReference type="SUPFAM" id="SSF50249">
    <property type="entry name" value="Nucleic acid-binding proteins"/>
    <property type="match status" value="1"/>
</dbReference>
<dbReference type="InterPro" id="IPR003029">
    <property type="entry name" value="S1_domain"/>
</dbReference>
<dbReference type="PANTHER" id="PTHR11252:SF0">
    <property type="entry name" value="POLYRIBONUCLEOTIDE NUCLEOTIDYLTRANSFERASE 1, MITOCHONDRIAL"/>
    <property type="match status" value="1"/>
</dbReference>
<evidence type="ECO:0000256" key="2">
    <source>
        <dbReference type="ARBA" id="ARBA00022695"/>
    </source>
</evidence>
<evidence type="ECO:0000256" key="3">
    <source>
        <dbReference type="ARBA" id="ARBA00022842"/>
    </source>
</evidence>
<dbReference type="Pfam" id="PF00013">
    <property type="entry name" value="KH_1"/>
    <property type="match status" value="1"/>
</dbReference>
<dbReference type="InterPro" id="IPR036612">
    <property type="entry name" value="KH_dom_type_1_sf"/>
</dbReference>
<dbReference type="GO" id="GO:0003723">
    <property type="term" value="F:RNA binding"/>
    <property type="evidence" value="ECO:0007669"/>
    <property type="project" value="UniProtKB-KW"/>
</dbReference>
<dbReference type="GO" id="GO:0006402">
    <property type="term" value="P:mRNA catabolic process"/>
    <property type="evidence" value="ECO:0007669"/>
    <property type="project" value="InterPro"/>
</dbReference>
<feature type="non-terminal residue" evidence="6">
    <location>
        <position position="1"/>
    </location>
</feature>
<dbReference type="InterPro" id="IPR012340">
    <property type="entry name" value="NA-bd_OB-fold"/>
</dbReference>
<dbReference type="SMART" id="SM00322">
    <property type="entry name" value="KH"/>
    <property type="match status" value="1"/>
</dbReference>
<dbReference type="GO" id="GO:0004654">
    <property type="term" value="F:polyribonucleotide nucleotidyltransferase activity"/>
    <property type="evidence" value="ECO:0007669"/>
    <property type="project" value="InterPro"/>
</dbReference>
<dbReference type="Gene3D" id="2.40.50.140">
    <property type="entry name" value="Nucleic acid-binding proteins"/>
    <property type="match status" value="1"/>
</dbReference>
<keyword evidence="4" id="KW-0694">RNA-binding</keyword>
<dbReference type="PROSITE" id="PS50126">
    <property type="entry name" value="S1"/>
    <property type="match status" value="1"/>
</dbReference>
<dbReference type="FunFam" id="2.40.50.140:FF:000023">
    <property type="entry name" value="Polyribonucleotide nucleotidyltransferase"/>
    <property type="match status" value="1"/>
</dbReference>
<dbReference type="CDD" id="cd02393">
    <property type="entry name" value="KH-I_PNPase"/>
    <property type="match status" value="1"/>
</dbReference>
<dbReference type="InterPro" id="IPR004087">
    <property type="entry name" value="KH_dom"/>
</dbReference>
<dbReference type="InterPro" id="IPR004088">
    <property type="entry name" value="KH_dom_type_1"/>
</dbReference>
<dbReference type="AlphaFoldDB" id="T0YUS4"/>
<dbReference type="PROSITE" id="PS50084">
    <property type="entry name" value="KH_TYPE_1"/>
    <property type="match status" value="1"/>
</dbReference>
<name>T0YUS4_9ZZZZ</name>
<dbReference type="CDD" id="cd04472">
    <property type="entry name" value="S1_PNPase"/>
    <property type="match status" value="1"/>
</dbReference>
<evidence type="ECO:0000313" key="6">
    <source>
        <dbReference type="EMBL" id="EQD39376.1"/>
    </source>
</evidence>
<accession>T0YUS4</accession>
<dbReference type="InterPro" id="IPR027408">
    <property type="entry name" value="PNPase/RNase_PH_dom_sf"/>
</dbReference>
<organism evidence="6">
    <name type="scientific">mine drainage metagenome</name>
    <dbReference type="NCBI Taxonomy" id="410659"/>
    <lineage>
        <taxon>unclassified sequences</taxon>
        <taxon>metagenomes</taxon>
        <taxon>ecological metagenomes</taxon>
    </lineage>
</organism>
<dbReference type="InterPro" id="IPR012162">
    <property type="entry name" value="PNPase"/>
</dbReference>
<reference evidence="6" key="2">
    <citation type="journal article" date="2014" name="ISME J.">
        <title>Microbial stratification in low pH oxic and suboxic macroscopic growths along an acid mine drainage.</title>
        <authorList>
            <person name="Mendez-Garcia C."/>
            <person name="Mesa V."/>
            <person name="Sprenger R.R."/>
            <person name="Richter M."/>
            <person name="Diez M.S."/>
            <person name="Solano J."/>
            <person name="Bargiela R."/>
            <person name="Golyshina O.V."/>
            <person name="Manteca A."/>
            <person name="Ramos J.L."/>
            <person name="Gallego J.R."/>
            <person name="Llorente I."/>
            <person name="Martins Dos Santos V.A."/>
            <person name="Jensen O.N."/>
            <person name="Pelaez A.I."/>
            <person name="Sanchez J."/>
            <person name="Ferrer M."/>
        </authorList>
    </citation>
    <scope>NUCLEOTIDE SEQUENCE</scope>
</reference>
<dbReference type="PANTHER" id="PTHR11252">
    <property type="entry name" value="POLYRIBONUCLEOTIDE NUCLEOTIDYLTRANSFERASE"/>
    <property type="match status" value="1"/>
</dbReference>
<dbReference type="SMART" id="SM00316">
    <property type="entry name" value="S1"/>
    <property type="match status" value="1"/>
</dbReference>
<dbReference type="EMBL" id="AUZY01010238">
    <property type="protein sequence ID" value="EQD39376.1"/>
    <property type="molecule type" value="Genomic_DNA"/>
</dbReference>
<dbReference type="SUPFAM" id="SSF54791">
    <property type="entry name" value="Eukaryotic type KH-domain (KH-domain type I)"/>
    <property type="match status" value="1"/>
</dbReference>
<evidence type="ECO:0000256" key="1">
    <source>
        <dbReference type="ARBA" id="ARBA00022679"/>
    </source>
</evidence>
<dbReference type="FunFam" id="3.30.1370.10:FF:000001">
    <property type="entry name" value="Polyribonucleotide nucleotidyltransferase"/>
    <property type="match status" value="1"/>
</dbReference>
<evidence type="ECO:0000259" key="5">
    <source>
        <dbReference type="PROSITE" id="PS50126"/>
    </source>
</evidence>
<dbReference type="GO" id="GO:0000175">
    <property type="term" value="F:3'-5'-RNA exonuclease activity"/>
    <property type="evidence" value="ECO:0007669"/>
    <property type="project" value="TreeGrafter"/>
</dbReference>
<sequence length="174" mass="19526">FRQALEQARQGRLHILGKMAEALSTPRQAMSNFAPRIVTINIHPDKIRDLIGPGGKTIRRIQEETGCQIDIEDDGKVFLATVDEAAMERAVAMIRDLTESVEVGRIYKGKVVRIMPFGAFVEILPRQDGLVHISQLAEQRVNRVEDVVNIGDEIMVKVTEIDDRGRVNLSRKQA</sequence>
<keyword evidence="1 6" id="KW-0808">Transferase</keyword>
<keyword evidence="2" id="KW-0548">Nucleotidyltransferase</keyword>
<feature type="domain" description="S1 motif" evidence="5">
    <location>
        <begin position="104"/>
        <end position="172"/>
    </location>
</feature>
<dbReference type="Gene3D" id="3.30.230.70">
    <property type="entry name" value="GHMP Kinase, N-terminal domain"/>
    <property type="match status" value="1"/>
</dbReference>
<gene>
    <name evidence="6" type="ORF">B1B_15386</name>
</gene>
<proteinExistence type="predicted"/>
<dbReference type="Gene3D" id="3.30.1370.10">
    <property type="entry name" value="K Homology domain, type 1"/>
    <property type="match status" value="1"/>
</dbReference>
<dbReference type="Pfam" id="PF00575">
    <property type="entry name" value="S1"/>
    <property type="match status" value="1"/>
</dbReference>